<dbReference type="SUPFAM" id="SSF56112">
    <property type="entry name" value="Protein kinase-like (PK-like)"/>
    <property type="match status" value="1"/>
</dbReference>
<evidence type="ECO:0000259" key="2">
    <source>
        <dbReference type="PROSITE" id="PS50011"/>
    </source>
</evidence>
<reference evidence="3 4" key="1">
    <citation type="submission" date="2023-07" db="EMBL/GenBank/DDBJ databases">
        <title>Genomic Encyclopedia of Type Strains, Phase IV (KMG-IV): sequencing the most valuable type-strain genomes for metagenomic binning, comparative biology and taxonomic classification.</title>
        <authorList>
            <person name="Goeker M."/>
        </authorList>
    </citation>
    <scope>NUCLEOTIDE SEQUENCE [LARGE SCALE GENOMIC DNA]</scope>
    <source>
        <strain evidence="3 4">DSM 4006</strain>
    </source>
</reference>
<comment type="similarity">
    <text evidence="1">Belongs to the protein kinase superfamily. ADCK protein kinase family.</text>
</comment>
<sequence>MPLTTPGVVVGAMRRRLQIIRLAIWLYRAYKQIQRLQSRGGDKAAIEGLYASAGRDIRETANRLCGAIVKAGQFLGLREELFPQSFTTELRQLQDNIPPAPFSDVRNTISEACEQPIERVFRQIDPIPIASGSIAQVHRAELMNGQVVAIKVLRPGIEHLVAVDLSTLHHVAHLAKRIPALRSRLDFVALHRTFATTLERELNMCAEAEHMERMRGTLGSDSRITIPQVFSAYTTTRVLVMDFVEGANIRDAAQLESEHINRYAVRDALLDAYLKQLLVTGFVHLDPHPGNLAVLSDGKLALLDFGMVAEYSAEERNAFRNLMQRLFFRDFNGVASILQDLGFLLPESDTGELVNSIRSAVQQFNGAVLRELLRLRGFRVEAKYMLLVRCLGMLKTALTILTPDETDWPGVLSEHALPALLNRMDASNARV</sequence>
<dbReference type="InterPro" id="IPR000719">
    <property type="entry name" value="Prot_kinase_dom"/>
</dbReference>
<keyword evidence="4" id="KW-1185">Reference proteome</keyword>
<evidence type="ECO:0000256" key="1">
    <source>
        <dbReference type="ARBA" id="ARBA00009670"/>
    </source>
</evidence>
<feature type="domain" description="Protein kinase" evidence="2">
    <location>
        <begin position="123"/>
        <end position="431"/>
    </location>
</feature>
<keyword evidence="3" id="KW-0830">Ubiquinone</keyword>
<keyword evidence="3" id="KW-0808">Transferase</keyword>
<dbReference type="Gene3D" id="1.10.510.10">
    <property type="entry name" value="Transferase(Phosphotransferase) domain 1"/>
    <property type="match status" value="1"/>
</dbReference>
<name>A0ABT9XM15_9BACL</name>
<organism evidence="3 4">
    <name type="scientific">Alicyclobacillus cycloheptanicus</name>
    <dbReference type="NCBI Taxonomy" id="1457"/>
    <lineage>
        <taxon>Bacteria</taxon>
        <taxon>Bacillati</taxon>
        <taxon>Bacillota</taxon>
        <taxon>Bacilli</taxon>
        <taxon>Bacillales</taxon>
        <taxon>Alicyclobacillaceae</taxon>
        <taxon>Alicyclobacillus</taxon>
    </lineage>
</organism>
<comment type="caution">
    <text evidence="3">The sequence shown here is derived from an EMBL/GenBank/DDBJ whole genome shotgun (WGS) entry which is preliminary data.</text>
</comment>
<keyword evidence="3" id="KW-0418">Kinase</keyword>
<dbReference type="InterPro" id="IPR011009">
    <property type="entry name" value="Kinase-like_dom_sf"/>
</dbReference>
<dbReference type="GO" id="GO:0016301">
    <property type="term" value="F:kinase activity"/>
    <property type="evidence" value="ECO:0007669"/>
    <property type="project" value="UniProtKB-KW"/>
</dbReference>
<dbReference type="EMBL" id="JAUSTP010000030">
    <property type="protein sequence ID" value="MDQ0191074.1"/>
    <property type="molecule type" value="Genomic_DNA"/>
</dbReference>
<dbReference type="InterPro" id="IPR004147">
    <property type="entry name" value="ABC1_dom"/>
</dbReference>
<dbReference type="InterPro" id="IPR050154">
    <property type="entry name" value="UbiB_kinase"/>
</dbReference>
<protein>
    <submittedName>
        <fullName evidence="3">Unusual protein kinase regulating ubiquinone biosynthesis (AarF/ABC1/UbiB family)</fullName>
    </submittedName>
</protein>
<dbReference type="Pfam" id="PF03109">
    <property type="entry name" value="ABC1"/>
    <property type="match status" value="1"/>
</dbReference>
<evidence type="ECO:0000313" key="3">
    <source>
        <dbReference type="EMBL" id="MDQ0191074.1"/>
    </source>
</evidence>
<evidence type="ECO:0000313" key="4">
    <source>
        <dbReference type="Proteomes" id="UP001232973"/>
    </source>
</evidence>
<dbReference type="PROSITE" id="PS50011">
    <property type="entry name" value="PROTEIN_KINASE_DOM"/>
    <property type="match status" value="1"/>
</dbReference>
<dbReference type="PANTHER" id="PTHR10566:SF113">
    <property type="entry name" value="PROTEIN ACTIVITY OF BC1 COMPLEX KINASE 7, CHLOROPLASTIC"/>
    <property type="match status" value="1"/>
</dbReference>
<gene>
    <name evidence="3" type="ORF">J2S03_002942</name>
</gene>
<proteinExistence type="inferred from homology"/>
<dbReference type="Proteomes" id="UP001232973">
    <property type="component" value="Unassembled WGS sequence"/>
</dbReference>
<dbReference type="CDD" id="cd05121">
    <property type="entry name" value="ABC1_ADCK3-like"/>
    <property type="match status" value="1"/>
</dbReference>
<dbReference type="RefSeq" id="WP_274455556.1">
    <property type="nucleotide sequence ID" value="NZ_CP067097.1"/>
</dbReference>
<accession>A0ABT9XM15</accession>
<dbReference type="PANTHER" id="PTHR10566">
    <property type="entry name" value="CHAPERONE-ACTIVITY OF BC1 COMPLEX CABC1 -RELATED"/>
    <property type="match status" value="1"/>
</dbReference>